<dbReference type="Proteomes" id="UP000783686">
    <property type="component" value="Unassembled WGS sequence"/>
</dbReference>
<dbReference type="AlphaFoldDB" id="A0A811KZJ0"/>
<evidence type="ECO:0000256" key="1">
    <source>
        <dbReference type="ARBA" id="ARBA00004604"/>
    </source>
</evidence>
<dbReference type="EMBL" id="CAJFCW020000004">
    <property type="protein sequence ID" value="CAG9114878.1"/>
    <property type="molecule type" value="Genomic_DNA"/>
</dbReference>
<dbReference type="PANTHER" id="PTHR23183:SF0">
    <property type="entry name" value="NUCLEOLAR PROTEIN 14"/>
    <property type="match status" value="1"/>
</dbReference>
<feature type="compositionally biased region" description="Basic and acidic residues" evidence="7">
    <location>
        <begin position="271"/>
        <end position="294"/>
    </location>
</feature>
<evidence type="ECO:0000313" key="8">
    <source>
        <dbReference type="EMBL" id="CAD5221297.1"/>
    </source>
</evidence>
<feature type="region of interest" description="Disordered" evidence="7">
    <location>
        <begin position="1"/>
        <end position="22"/>
    </location>
</feature>
<feature type="compositionally biased region" description="Acidic residues" evidence="7">
    <location>
        <begin position="335"/>
        <end position="404"/>
    </location>
</feature>
<comment type="similarity">
    <text evidence="2">Belongs to the NOP14 family.</text>
</comment>
<evidence type="ECO:0008006" key="10">
    <source>
        <dbReference type="Google" id="ProtNLM"/>
    </source>
</evidence>
<evidence type="ECO:0000256" key="5">
    <source>
        <dbReference type="ARBA" id="ARBA00023242"/>
    </source>
</evidence>
<dbReference type="GO" id="GO:0030490">
    <property type="term" value="P:maturation of SSU-rRNA"/>
    <property type="evidence" value="ECO:0007669"/>
    <property type="project" value="TreeGrafter"/>
</dbReference>
<dbReference type="OrthoDB" id="284275at2759"/>
<dbReference type="InterPro" id="IPR007276">
    <property type="entry name" value="Nop14"/>
</dbReference>
<name>A0A811KZJ0_9BILA</name>
<keyword evidence="9" id="KW-1185">Reference proteome</keyword>
<proteinExistence type="inferred from homology"/>
<sequence>MGKNKRKAFGAKSKDGQKKQNPFDLKFTTQKRQIIEAKSASGAPLISKKRAFEQRKKTLGTELRNLGKKNLIKDRRLGQHNANLTVAEKAEKRFVAQRKHIFAKSNKYLLNDKPEDDLQHLSKKLTETEKFQRQMVEKDGEDEIDEKLFTAAHFGGGNIVNTRRDREGKKLSRKEMLEQIIQQSKEAKAIKTKERELQFETYQKLDEQFDEIRKSGELEFGRVKEAEDDDYMQLYLQLQNDPKRAVALDPKKDPEKAAEYEAKRIEKAENERMNRMTIEDDNYIPHESVDDDRKREKKDKKKVAFELVYDKDGKLIVEDEKEELKPEKKRMKSADEEEMGYTFDSDDEYDRLIEGDEGTEDEEEDLEGEDDDEEEGEDADSVLDEEEGEMEVDDDEEEEEEAEEETRKGKLKVPASEEQVEQRLDEIPLDEWVQHFNQIIKENNAKKSDLNKTKLAKICGWMIEVFIKRSEGSTKPNETSKALAEIICNLAKNSPKECAERCKDIISDLYSTLKLDKKSNQHHFFVLAFLRLIRTLFTVSDRVHSVCLPSIVIATDVITKTRIYEPLDCAKVLLFCDELATWFEESKRYCPEVLNFLQGTLIMAAKSSAAFPSGGFPISEPYRFMLHISAKSRLKSIPPMSVNAIFSAADSKELNQSRTLDFQAIRLTVRLVKFFSELYQEHTETYSVIFRPILDLLKQLPVKNYPEVLANEVKETIEVVETNVTKFSQVRQLTHNVSKKIKMIDMFEPRIEQHFNFKHPTHKRNDPKAAEKRLTKKVRKETRSAIKDLRMDAKFLATEQHRELKAVSEERKEKTKRILASLQTQESEYQKRKKTKF</sequence>
<comment type="function">
    <text evidence="6">Involved in nucleolar processing of pre-18S ribosomal RNA. Has a role in the nuclear export of 40S pre-ribosomal subunit to the cytoplasm.</text>
</comment>
<organism evidence="8 9">
    <name type="scientific">Bursaphelenchus okinawaensis</name>
    <dbReference type="NCBI Taxonomy" id="465554"/>
    <lineage>
        <taxon>Eukaryota</taxon>
        <taxon>Metazoa</taxon>
        <taxon>Ecdysozoa</taxon>
        <taxon>Nematoda</taxon>
        <taxon>Chromadorea</taxon>
        <taxon>Rhabditida</taxon>
        <taxon>Tylenchina</taxon>
        <taxon>Tylenchomorpha</taxon>
        <taxon>Aphelenchoidea</taxon>
        <taxon>Aphelenchoididae</taxon>
        <taxon>Bursaphelenchus</taxon>
    </lineage>
</organism>
<keyword evidence="5" id="KW-0539">Nucleus</keyword>
<evidence type="ECO:0000256" key="6">
    <source>
        <dbReference type="ARBA" id="ARBA00024695"/>
    </source>
</evidence>
<evidence type="ECO:0000256" key="2">
    <source>
        <dbReference type="ARBA" id="ARBA00007466"/>
    </source>
</evidence>
<dbReference type="Proteomes" id="UP000614601">
    <property type="component" value="Unassembled WGS sequence"/>
</dbReference>
<comment type="subcellular location">
    <subcellularLocation>
        <location evidence="1">Nucleus</location>
        <location evidence="1">Nucleolus</location>
    </subcellularLocation>
</comment>
<dbReference type="GO" id="GO:0030692">
    <property type="term" value="C:Noc4p-Nop14p complex"/>
    <property type="evidence" value="ECO:0007669"/>
    <property type="project" value="TreeGrafter"/>
</dbReference>
<evidence type="ECO:0000256" key="4">
    <source>
        <dbReference type="ARBA" id="ARBA00022552"/>
    </source>
</evidence>
<dbReference type="GO" id="GO:0032040">
    <property type="term" value="C:small-subunit processome"/>
    <property type="evidence" value="ECO:0007669"/>
    <property type="project" value="InterPro"/>
</dbReference>
<keyword evidence="3" id="KW-0690">Ribosome biogenesis</keyword>
<feature type="region of interest" description="Disordered" evidence="7">
    <location>
        <begin position="315"/>
        <end position="418"/>
    </location>
</feature>
<accession>A0A811KZJ0</accession>
<feature type="compositionally biased region" description="Basic and acidic residues" evidence="7">
    <location>
        <begin position="315"/>
        <end position="326"/>
    </location>
</feature>
<evidence type="ECO:0000256" key="3">
    <source>
        <dbReference type="ARBA" id="ARBA00022517"/>
    </source>
</evidence>
<dbReference type="EMBL" id="CAJFDH010000004">
    <property type="protein sequence ID" value="CAD5221297.1"/>
    <property type="molecule type" value="Genomic_DNA"/>
</dbReference>
<feature type="region of interest" description="Disordered" evidence="7">
    <location>
        <begin position="271"/>
        <end position="300"/>
    </location>
</feature>
<gene>
    <name evidence="8" type="ORF">BOKJ2_LOCUS9374</name>
</gene>
<protein>
    <recommendedName>
        <fullName evidence="10">Nucleolar protein 14</fullName>
    </recommendedName>
</protein>
<dbReference type="Pfam" id="PF04147">
    <property type="entry name" value="Nop14"/>
    <property type="match status" value="1"/>
</dbReference>
<evidence type="ECO:0000313" key="9">
    <source>
        <dbReference type="Proteomes" id="UP000614601"/>
    </source>
</evidence>
<comment type="caution">
    <text evidence="8">The sequence shown here is derived from an EMBL/GenBank/DDBJ whole genome shotgun (WGS) entry which is preliminary data.</text>
</comment>
<reference evidence="8" key="1">
    <citation type="submission" date="2020-09" db="EMBL/GenBank/DDBJ databases">
        <authorList>
            <person name="Kikuchi T."/>
        </authorList>
    </citation>
    <scope>NUCLEOTIDE SEQUENCE</scope>
    <source>
        <strain evidence="8">SH1</strain>
    </source>
</reference>
<dbReference type="PANTHER" id="PTHR23183">
    <property type="entry name" value="NOP14"/>
    <property type="match status" value="1"/>
</dbReference>
<evidence type="ECO:0000256" key="7">
    <source>
        <dbReference type="SAM" id="MobiDB-lite"/>
    </source>
</evidence>
<keyword evidence="4" id="KW-0698">rRNA processing</keyword>